<evidence type="ECO:0000313" key="4">
    <source>
        <dbReference type="Proteomes" id="UP000025238"/>
    </source>
</evidence>
<dbReference type="Proteomes" id="UP000025238">
    <property type="component" value="Chromosome"/>
</dbReference>
<dbReference type="KEGG" id="pstu:UIB01_13950"/>
<gene>
    <name evidence="3" type="ORF">UIB01_13950</name>
</gene>
<evidence type="ECO:0000313" key="3">
    <source>
        <dbReference type="EMBL" id="AHY43514.1"/>
    </source>
</evidence>
<dbReference type="SUPFAM" id="SSF55797">
    <property type="entry name" value="PR-1-like"/>
    <property type="match status" value="1"/>
</dbReference>
<dbReference type="Gene3D" id="3.40.33.10">
    <property type="entry name" value="CAP"/>
    <property type="match status" value="1"/>
</dbReference>
<feature type="signal peptide" evidence="1">
    <location>
        <begin position="1"/>
        <end position="21"/>
    </location>
</feature>
<organism evidence="3 4">
    <name type="scientific">Stutzerimonas stutzeri</name>
    <name type="common">Pseudomonas stutzeri</name>
    <dbReference type="NCBI Taxonomy" id="316"/>
    <lineage>
        <taxon>Bacteria</taxon>
        <taxon>Pseudomonadati</taxon>
        <taxon>Pseudomonadota</taxon>
        <taxon>Gammaproteobacteria</taxon>
        <taxon>Pseudomonadales</taxon>
        <taxon>Pseudomonadaceae</taxon>
        <taxon>Stutzerimonas</taxon>
    </lineage>
</organism>
<dbReference type="PATRIC" id="fig|316.97.peg.2790"/>
<dbReference type="OrthoDB" id="68195at2"/>
<dbReference type="InterPro" id="IPR035940">
    <property type="entry name" value="CAP_sf"/>
</dbReference>
<evidence type="ECO:0000259" key="2">
    <source>
        <dbReference type="Pfam" id="PF00188"/>
    </source>
</evidence>
<sequence length="278" mass="29694">MRVLSSILLIATWFVAGVAAAEEARLVDAINAYRGEVQRCGNKASEELPPLTADSRLNLPVGAVGDLQDALSRVGYPMVTVQAITLSGPRDSQAAMQALRESFCRVILDPQFADIGVSRDGRDWRIVVARPLLDGRLGDWQAEGQKLLEQINAARASARRCGKQDFAAAGPLSWNETLGSTAEAHSRAMANGNFFSHLSEDGRTPGDRAELAGYTGRQVGENIAAALPTARKVLDGWLASPGHCANLMNPQFSELGAAYAVDPQSDAAIYWTAMFGAP</sequence>
<name>A0A023WUP3_STUST</name>
<dbReference type="CDD" id="cd05379">
    <property type="entry name" value="CAP_bacterial"/>
    <property type="match status" value="1"/>
</dbReference>
<proteinExistence type="predicted"/>
<feature type="domain" description="SCP" evidence="2">
    <location>
        <begin position="149"/>
        <end position="275"/>
    </location>
</feature>
<dbReference type="InterPro" id="IPR014044">
    <property type="entry name" value="CAP_dom"/>
</dbReference>
<protein>
    <recommendedName>
        <fullName evidence="2">SCP domain-containing protein</fullName>
    </recommendedName>
</protein>
<dbReference type="Pfam" id="PF00188">
    <property type="entry name" value="CAP"/>
    <property type="match status" value="1"/>
</dbReference>
<keyword evidence="1" id="KW-0732">Signal</keyword>
<feature type="chain" id="PRO_5001524864" description="SCP domain-containing protein" evidence="1">
    <location>
        <begin position="22"/>
        <end position="278"/>
    </location>
</feature>
<reference evidence="3 4" key="1">
    <citation type="submission" date="2014-03" db="EMBL/GenBank/DDBJ databases">
        <title>Complete genome sequence of Pseudomonas stutzeri 19SMN4.</title>
        <authorList>
            <person name="Brunet-Galmes I."/>
            <person name="Nogales B."/>
            <person name="Busquets A."/>
            <person name="Pena A."/>
            <person name="Gomila M."/>
            <person name="Garcia-Valdes E."/>
            <person name="Lalucat J."/>
            <person name="Bennasar A."/>
            <person name="Bosch R."/>
        </authorList>
    </citation>
    <scope>NUCLEOTIDE SEQUENCE [LARGE SCALE GENOMIC DNA]</scope>
    <source>
        <strain evidence="3 4">19SMN4</strain>
    </source>
</reference>
<accession>A0A023WUP3</accession>
<evidence type="ECO:0000256" key="1">
    <source>
        <dbReference type="SAM" id="SignalP"/>
    </source>
</evidence>
<dbReference type="EMBL" id="CP007509">
    <property type="protein sequence ID" value="AHY43514.1"/>
    <property type="molecule type" value="Genomic_DNA"/>
</dbReference>
<dbReference type="PANTHER" id="PTHR31157:SF1">
    <property type="entry name" value="SCP DOMAIN-CONTAINING PROTEIN"/>
    <property type="match status" value="1"/>
</dbReference>
<dbReference type="AlphaFoldDB" id="A0A023WUP3"/>
<dbReference type="PANTHER" id="PTHR31157">
    <property type="entry name" value="SCP DOMAIN-CONTAINING PROTEIN"/>
    <property type="match status" value="1"/>
</dbReference>